<keyword evidence="5 6" id="KW-0472">Membrane</keyword>
<dbReference type="Proteomes" id="UP001220962">
    <property type="component" value="Chromosome"/>
</dbReference>
<keyword evidence="2 6" id="KW-0812">Transmembrane</keyword>
<dbReference type="GO" id="GO:0051301">
    <property type="term" value="P:cell division"/>
    <property type="evidence" value="ECO:0007669"/>
    <property type="project" value="InterPro"/>
</dbReference>
<feature type="transmembrane region" description="Helical" evidence="6">
    <location>
        <begin position="315"/>
        <end position="331"/>
    </location>
</feature>
<keyword evidence="3" id="KW-0133">Cell shape</keyword>
<dbReference type="PANTHER" id="PTHR30474:SF1">
    <property type="entry name" value="PEPTIDOGLYCAN GLYCOSYLTRANSFERASE MRDB"/>
    <property type="match status" value="1"/>
</dbReference>
<evidence type="ECO:0000313" key="8">
    <source>
        <dbReference type="Proteomes" id="UP001220962"/>
    </source>
</evidence>
<dbReference type="InterPro" id="IPR018365">
    <property type="entry name" value="Cell_cycle_FtsW-rel_CS"/>
</dbReference>
<protein>
    <submittedName>
        <fullName evidence="7">FtsW/RodA/SpoVE family cell cycle protein</fullName>
    </submittedName>
</protein>
<feature type="transmembrane region" description="Helical" evidence="6">
    <location>
        <begin position="284"/>
        <end position="303"/>
    </location>
</feature>
<dbReference type="PROSITE" id="PS00428">
    <property type="entry name" value="FTSW_RODA_SPOVE"/>
    <property type="match status" value="1"/>
</dbReference>
<sequence length="393" mass="43756">MLRKWKELDWPLMAVLVLFMLVSTMVVHSAIIPTPEFEGYDIRTAIFYILGFIIVLGIALVDYRALLKYSFVIYGIGLIMIILLFFIGAEVNGAKSWFKLPGGLLFQPAELVKLVLILVCAYMLGKRGGEPLRFRADIIPAALIVLVPFVLVLIQPDLGNAIIYLVVFVGMLWIAGTRYKHVLIGVTTVLAALILFVTLFNTFNDQIKASLEEQNRLHWYQRINTFLNPGEASSDDRHQSSYAIIAIGTGGLAGDGFKQGELKNNHFIPYPYSDSIFVVIGEEFGFLGSAFVLLMYFALIYRLVRIAAACYDKRGAYIIIGIATMFIFQVYENVGMMVGLMPITGITLPFISYGGTSLLINMLCIGIVMSIKLHQDKYDLQNNETTTTTAPGL</sequence>
<dbReference type="AlphaFoldDB" id="A0AAX3MZL4"/>
<feature type="transmembrane region" description="Helical" evidence="6">
    <location>
        <begin position="161"/>
        <end position="176"/>
    </location>
</feature>
<dbReference type="RefSeq" id="WP_047914288.1">
    <property type="nucleotide sequence ID" value="NZ_CP118101.1"/>
</dbReference>
<dbReference type="GO" id="GO:0008360">
    <property type="term" value="P:regulation of cell shape"/>
    <property type="evidence" value="ECO:0007669"/>
    <property type="project" value="UniProtKB-KW"/>
</dbReference>
<dbReference type="GO" id="GO:0032153">
    <property type="term" value="C:cell division site"/>
    <property type="evidence" value="ECO:0007669"/>
    <property type="project" value="TreeGrafter"/>
</dbReference>
<evidence type="ECO:0000256" key="5">
    <source>
        <dbReference type="ARBA" id="ARBA00023136"/>
    </source>
</evidence>
<gene>
    <name evidence="7" type="ORF">PUW23_20250</name>
</gene>
<feature type="transmembrane region" description="Helical" evidence="6">
    <location>
        <begin position="12"/>
        <end position="33"/>
    </location>
</feature>
<evidence type="ECO:0000313" key="7">
    <source>
        <dbReference type="EMBL" id="WDH81809.1"/>
    </source>
</evidence>
<reference evidence="7" key="1">
    <citation type="submission" date="2023-02" db="EMBL/GenBank/DDBJ databases">
        <title>Pathogen: clinical or host-associated sample.</title>
        <authorList>
            <person name="Hergert J."/>
            <person name="Casey R."/>
            <person name="Wagner J."/>
            <person name="Young E.L."/>
            <person name="Oakeson K.F."/>
        </authorList>
    </citation>
    <scope>NUCLEOTIDE SEQUENCE</scope>
    <source>
        <strain evidence="7">2022CK-00830</strain>
    </source>
</reference>
<feature type="transmembrane region" description="Helical" evidence="6">
    <location>
        <begin position="104"/>
        <end position="124"/>
    </location>
</feature>
<evidence type="ECO:0000256" key="3">
    <source>
        <dbReference type="ARBA" id="ARBA00022960"/>
    </source>
</evidence>
<feature type="transmembrane region" description="Helical" evidence="6">
    <location>
        <begin position="351"/>
        <end position="371"/>
    </location>
</feature>
<dbReference type="GO" id="GO:0015648">
    <property type="term" value="F:lipid-linked peptidoglycan transporter activity"/>
    <property type="evidence" value="ECO:0007669"/>
    <property type="project" value="TreeGrafter"/>
</dbReference>
<feature type="transmembrane region" description="Helical" evidence="6">
    <location>
        <begin position="45"/>
        <end position="64"/>
    </location>
</feature>
<evidence type="ECO:0000256" key="2">
    <source>
        <dbReference type="ARBA" id="ARBA00022692"/>
    </source>
</evidence>
<dbReference type="EMBL" id="CP118101">
    <property type="protein sequence ID" value="WDH81809.1"/>
    <property type="molecule type" value="Genomic_DNA"/>
</dbReference>
<proteinExistence type="predicted"/>
<keyword evidence="4 6" id="KW-1133">Transmembrane helix</keyword>
<organism evidence="7 8">
    <name type="scientific">Paenibacillus urinalis</name>
    <dbReference type="NCBI Taxonomy" id="521520"/>
    <lineage>
        <taxon>Bacteria</taxon>
        <taxon>Bacillati</taxon>
        <taxon>Bacillota</taxon>
        <taxon>Bacilli</taxon>
        <taxon>Bacillales</taxon>
        <taxon>Paenibacillaceae</taxon>
        <taxon>Paenibacillus</taxon>
    </lineage>
</organism>
<feature type="transmembrane region" description="Helical" evidence="6">
    <location>
        <begin position="183"/>
        <end position="203"/>
    </location>
</feature>
<comment type="subcellular location">
    <subcellularLocation>
        <location evidence="1">Membrane</location>
        <topology evidence="1">Multi-pass membrane protein</topology>
    </subcellularLocation>
</comment>
<evidence type="ECO:0000256" key="1">
    <source>
        <dbReference type="ARBA" id="ARBA00004141"/>
    </source>
</evidence>
<evidence type="ECO:0000256" key="6">
    <source>
        <dbReference type="SAM" id="Phobius"/>
    </source>
</evidence>
<dbReference type="Pfam" id="PF01098">
    <property type="entry name" value="FTSW_RODA_SPOVE"/>
    <property type="match status" value="1"/>
</dbReference>
<feature type="transmembrane region" description="Helical" evidence="6">
    <location>
        <begin position="136"/>
        <end position="155"/>
    </location>
</feature>
<name>A0AAX3MZL4_9BACL</name>
<accession>A0AAX3MZL4</accession>
<dbReference type="PANTHER" id="PTHR30474">
    <property type="entry name" value="CELL CYCLE PROTEIN"/>
    <property type="match status" value="1"/>
</dbReference>
<evidence type="ECO:0000256" key="4">
    <source>
        <dbReference type="ARBA" id="ARBA00022989"/>
    </source>
</evidence>
<feature type="transmembrane region" description="Helical" evidence="6">
    <location>
        <begin position="71"/>
        <end position="89"/>
    </location>
</feature>
<dbReference type="GO" id="GO:0005886">
    <property type="term" value="C:plasma membrane"/>
    <property type="evidence" value="ECO:0007669"/>
    <property type="project" value="TreeGrafter"/>
</dbReference>
<dbReference type="InterPro" id="IPR001182">
    <property type="entry name" value="FtsW/RodA"/>
</dbReference>